<dbReference type="RefSeq" id="WP_167807689.1">
    <property type="nucleotide sequence ID" value="NZ_JAAVMB010000012.1"/>
</dbReference>
<dbReference type="AlphaFoldDB" id="A0A7X6I3G1"/>
<evidence type="ECO:0000313" key="1">
    <source>
        <dbReference type="EMBL" id="NKC68501.1"/>
    </source>
</evidence>
<protein>
    <submittedName>
        <fullName evidence="1">Uncharacterized protein</fullName>
    </submittedName>
</protein>
<comment type="caution">
    <text evidence="1">The sequence shown here is derived from an EMBL/GenBank/DDBJ whole genome shotgun (WGS) entry which is preliminary data.</text>
</comment>
<dbReference type="EMBL" id="JAAVMB010000012">
    <property type="protein sequence ID" value="NKC68501.1"/>
    <property type="molecule type" value="Genomic_DNA"/>
</dbReference>
<evidence type="ECO:0000313" key="2">
    <source>
        <dbReference type="Proteomes" id="UP000521358"/>
    </source>
</evidence>
<name>A0A7X6I3G1_9ENTE</name>
<organism evidence="1 2">
    <name type="scientific">Vagococcus fluvialis</name>
    <dbReference type="NCBI Taxonomy" id="2738"/>
    <lineage>
        <taxon>Bacteria</taxon>
        <taxon>Bacillati</taxon>
        <taxon>Bacillota</taxon>
        <taxon>Bacilli</taxon>
        <taxon>Lactobacillales</taxon>
        <taxon>Enterococcaceae</taxon>
        <taxon>Vagococcus</taxon>
    </lineage>
</organism>
<proteinExistence type="predicted"/>
<accession>A0A7X6I3G1</accession>
<reference evidence="1 2" key="1">
    <citation type="submission" date="2020-03" db="EMBL/GenBank/DDBJ databases">
        <title>Bacterial samples isolated from urine from healthy bovine heifers (Gyr breed).</title>
        <authorList>
            <person name="Giannattasio-Ferraz S."/>
            <person name="Maskeri L."/>
            <person name="Penido A."/>
            <person name="Barbosa-Stancioli E.F."/>
            <person name="Putonti C."/>
        </authorList>
    </citation>
    <scope>NUCLEOTIDE SEQUENCE [LARGE SCALE GENOMIC DNA]</scope>
    <source>
        <strain evidence="1 2">UFMG-H7</strain>
    </source>
</reference>
<sequence length="131" mass="15066">MEDTRVRSIRATDSDFNEFKQFCDIEKSQQSAIFHKMVEAYKQSLESEKVASDKQMEQLKKLEVMNRKHSEMTEAILLSLNGYLMLTGQEDYISLKTFASPIVQGALNEIEANKKEAFVKMHSKQMSEGGY</sequence>
<gene>
    <name evidence="1" type="ORF">HED35_10410</name>
</gene>
<dbReference type="Proteomes" id="UP000521358">
    <property type="component" value="Unassembled WGS sequence"/>
</dbReference>